<feature type="domain" description="CdaR GGDEF-like" evidence="3">
    <location>
        <begin position="283"/>
        <end position="417"/>
    </location>
</feature>
<organism evidence="4 5">
    <name type="scientific">Haloechinothrix alba</name>
    <dbReference type="NCBI Taxonomy" id="664784"/>
    <lineage>
        <taxon>Bacteria</taxon>
        <taxon>Bacillati</taxon>
        <taxon>Actinomycetota</taxon>
        <taxon>Actinomycetes</taxon>
        <taxon>Pseudonocardiales</taxon>
        <taxon>Pseudonocardiaceae</taxon>
        <taxon>Haloechinothrix</taxon>
    </lineage>
</organism>
<name>A0A238Y4J3_9PSEU</name>
<protein>
    <submittedName>
        <fullName evidence="4">PucR C-terminal helix-turn-helix domain-containing protein</fullName>
    </submittedName>
</protein>
<proteinExistence type="inferred from homology"/>
<comment type="similarity">
    <text evidence="1">Belongs to the CdaR family.</text>
</comment>
<gene>
    <name evidence="4" type="ORF">SAMN06265360_11386</name>
</gene>
<evidence type="ECO:0000313" key="4">
    <source>
        <dbReference type="EMBL" id="SNR65484.1"/>
    </source>
</evidence>
<evidence type="ECO:0000256" key="1">
    <source>
        <dbReference type="ARBA" id="ARBA00006754"/>
    </source>
</evidence>
<dbReference type="Gene3D" id="1.10.10.2840">
    <property type="entry name" value="PucR C-terminal helix-turn-helix domain"/>
    <property type="match status" value="1"/>
</dbReference>
<evidence type="ECO:0000313" key="5">
    <source>
        <dbReference type="Proteomes" id="UP000198348"/>
    </source>
</evidence>
<reference evidence="4 5" key="1">
    <citation type="submission" date="2017-06" db="EMBL/GenBank/DDBJ databases">
        <authorList>
            <person name="Kim H.J."/>
            <person name="Triplett B.A."/>
        </authorList>
    </citation>
    <scope>NUCLEOTIDE SEQUENCE [LARGE SCALE GENOMIC DNA]</scope>
    <source>
        <strain evidence="4 5">DSM 45207</strain>
    </source>
</reference>
<dbReference type="Pfam" id="PF17853">
    <property type="entry name" value="GGDEF_2"/>
    <property type="match status" value="1"/>
</dbReference>
<dbReference type="EMBL" id="FZNW01000013">
    <property type="protein sequence ID" value="SNR65484.1"/>
    <property type="molecule type" value="Genomic_DNA"/>
</dbReference>
<dbReference type="AlphaFoldDB" id="A0A238Y4J3"/>
<dbReference type="Pfam" id="PF13556">
    <property type="entry name" value="HTH_30"/>
    <property type="match status" value="1"/>
</dbReference>
<dbReference type="InterPro" id="IPR051448">
    <property type="entry name" value="CdaR-like_regulators"/>
</dbReference>
<dbReference type="InterPro" id="IPR042070">
    <property type="entry name" value="PucR_C-HTH_sf"/>
</dbReference>
<dbReference type="InterPro" id="IPR025736">
    <property type="entry name" value="PucR_C-HTH_dom"/>
</dbReference>
<dbReference type="PANTHER" id="PTHR33744">
    <property type="entry name" value="CARBOHYDRATE DIACID REGULATOR"/>
    <property type="match status" value="1"/>
</dbReference>
<accession>A0A238Y4J3</accession>
<dbReference type="InterPro" id="IPR041522">
    <property type="entry name" value="CdaR_GGDEF"/>
</dbReference>
<dbReference type="PANTHER" id="PTHR33744:SF1">
    <property type="entry name" value="DNA-BINDING TRANSCRIPTIONAL ACTIVATOR ADER"/>
    <property type="match status" value="1"/>
</dbReference>
<dbReference type="Proteomes" id="UP000198348">
    <property type="component" value="Unassembled WGS sequence"/>
</dbReference>
<keyword evidence="5" id="KW-1185">Reference proteome</keyword>
<evidence type="ECO:0000259" key="2">
    <source>
        <dbReference type="Pfam" id="PF13556"/>
    </source>
</evidence>
<evidence type="ECO:0000259" key="3">
    <source>
        <dbReference type="Pfam" id="PF17853"/>
    </source>
</evidence>
<sequence length="539" mass="58597">MHREPMPSHSVRVAQDRPHVAVELPSGTSRRSLRAILAELQLNRPEDAIALDGDIDRDIAEVRLIDSTDQLDEVGAGALVVLDRRLSHIADGYLMDVAVRRAVSREVAGLMLTAPEGANVSLTARSMCRKSGLALVRLSPDRDLNTVLNVVAQEIADELHLTMERVRRVVDAIDRLAGEGSTPTDLATIGSSLLGYEIRVTTEPPEEGTELLAVPAIVNQPEGEQFVSARLPDADANTLLEMVLWRLAAETSRTAFITEQAERTNMLSVDEVLRQLLGASRETRDDLSPQARKLGIPVDAWHIVGRFELDIPQEGIADGLLAYETRERLARIALTTASTSGGIWHTAQEPAALWLLHSHHSSSPPRDLGLRVHRLMGSVLAALQHAVPSLRAYVGIGGVHAAMTGIAGSATEAKVAATHARSLRRANHPISFDAVGIRSTIVEWFGSPTVQESVDALFAPLDKVSQARRDETIEILGTYLDFGGSVARTAEAIHLHRNGVRARLQRAIDLIGVDIDDPDQRLFLHLACRAHRIVGTSHS</sequence>
<feature type="domain" description="PucR C-terminal helix-turn-helix" evidence="2">
    <location>
        <begin position="473"/>
        <end position="530"/>
    </location>
</feature>